<comment type="caution">
    <text evidence="3">The sequence shown here is derived from an EMBL/GenBank/DDBJ whole genome shotgun (WGS) entry which is preliminary data.</text>
</comment>
<dbReference type="InterPro" id="IPR029063">
    <property type="entry name" value="SAM-dependent_MTases_sf"/>
</dbReference>
<feature type="domain" description="PG-1098 ferredoxin-like" evidence="2">
    <location>
        <begin position="184"/>
        <end position="227"/>
    </location>
</feature>
<evidence type="ECO:0000313" key="3">
    <source>
        <dbReference type="EMBL" id="EJX06956.1"/>
    </source>
</evidence>
<accession>J9D2U7</accession>
<sequence>MADLTGGLGVDFSALAPHFQKASYVERQAALCTAARHNFPLLGLQQAEIIEGDGVDFLHNMPEADLIFIDPARRDACGRKTVLIEDCEPNIVQLLPLIWQKTALLVVKLSPMLDLNRALNSLPEVTEAHIVAERGECKELLLVLQREQTGNTTIFCNDGQQQLSFQLKEEQQATVTYAQQPLAYLYEPNTTLLKAGAFKLIAERYHMQKLHPNSHLYTADQLIAEFPGRCFHVIQVCGFSKKELRTLCSTVNQANLTIRNFPGSVVELRKRLKMKEGGEAYWFATTLYDGKHVIIDC</sequence>
<feature type="domain" description="THUMP-like" evidence="1">
    <location>
        <begin position="228"/>
        <end position="295"/>
    </location>
</feature>
<dbReference type="AlphaFoldDB" id="J9D2U7"/>
<dbReference type="Pfam" id="PF18096">
    <property type="entry name" value="Thump_like"/>
    <property type="match status" value="1"/>
</dbReference>
<protein>
    <submittedName>
        <fullName evidence="3">Uncharacterized protein</fullName>
    </submittedName>
</protein>
<name>J9D2U7_9ZZZZ</name>
<dbReference type="InterPro" id="IPR041497">
    <property type="entry name" value="Thump-like"/>
</dbReference>
<dbReference type="EMBL" id="AMCI01001008">
    <property type="protein sequence ID" value="EJX06956.1"/>
    <property type="molecule type" value="Genomic_DNA"/>
</dbReference>
<proteinExistence type="predicted"/>
<dbReference type="InterPro" id="IPR054168">
    <property type="entry name" value="PG_1098_Fer"/>
</dbReference>
<dbReference type="Pfam" id="PF22013">
    <property type="entry name" value="PG_1098_Fer"/>
    <property type="match status" value="1"/>
</dbReference>
<organism evidence="3">
    <name type="scientific">gut metagenome</name>
    <dbReference type="NCBI Taxonomy" id="749906"/>
    <lineage>
        <taxon>unclassified sequences</taxon>
        <taxon>metagenomes</taxon>
        <taxon>organismal metagenomes</taxon>
    </lineage>
</organism>
<reference evidence="3" key="1">
    <citation type="journal article" date="2012" name="PLoS ONE">
        <title>Gene sets for utilization of primary and secondary nutrition supplies in the distal gut of endangered iberian lynx.</title>
        <authorList>
            <person name="Alcaide M."/>
            <person name="Messina E."/>
            <person name="Richter M."/>
            <person name="Bargiela R."/>
            <person name="Peplies J."/>
            <person name="Huws S.A."/>
            <person name="Newbold C.J."/>
            <person name="Golyshin P.N."/>
            <person name="Simon M.A."/>
            <person name="Lopez G."/>
            <person name="Yakimov M.M."/>
            <person name="Ferrer M."/>
        </authorList>
    </citation>
    <scope>NUCLEOTIDE SEQUENCE</scope>
</reference>
<feature type="non-terminal residue" evidence="3">
    <location>
        <position position="297"/>
    </location>
</feature>
<evidence type="ECO:0000259" key="2">
    <source>
        <dbReference type="Pfam" id="PF22013"/>
    </source>
</evidence>
<dbReference type="SUPFAM" id="SSF53335">
    <property type="entry name" value="S-adenosyl-L-methionine-dependent methyltransferases"/>
    <property type="match status" value="1"/>
</dbReference>
<gene>
    <name evidence="3" type="ORF">EVA_04933</name>
</gene>
<dbReference type="Gene3D" id="3.40.50.150">
    <property type="entry name" value="Vaccinia Virus protein VP39"/>
    <property type="match status" value="1"/>
</dbReference>
<evidence type="ECO:0000259" key="1">
    <source>
        <dbReference type="Pfam" id="PF18096"/>
    </source>
</evidence>